<dbReference type="RefSeq" id="WP_124328483.1">
    <property type="nucleotide sequence ID" value="NZ_BEXT01000001.1"/>
</dbReference>
<gene>
    <name evidence="2" type="ORF">DENIS_2123</name>
</gene>
<reference evidence="3" key="2">
    <citation type="submission" date="2019-01" db="EMBL/GenBank/DDBJ databases">
        <title>Genome sequence of Desulfonema ishimotonii strain Tokyo 01.</title>
        <authorList>
            <person name="Fukui M."/>
        </authorList>
    </citation>
    <scope>NUCLEOTIDE SEQUENCE [LARGE SCALE GENOMIC DNA]</scope>
    <source>
        <strain evidence="3">Tokyo 01</strain>
    </source>
</reference>
<reference evidence="3" key="1">
    <citation type="submission" date="2017-11" db="EMBL/GenBank/DDBJ databases">
        <authorList>
            <person name="Watanabe M."/>
            <person name="Kojima H."/>
        </authorList>
    </citation>
    <scope>NUCLEOTIDE SEQUENCE [LARGE SCALE GENOMIC DNA]</scope>
    <source>
        <strain evidence="3">Tokyo 01</strain>
    </source>
</reference>
<organism evidence="2 3">
    <name type="scientific">Desulfonema ishimotonii</name>
    <dbReference type="NCBI Taxonomy" id="45657"/>
    <lineage>
        <taxon>Bacteria</taxon>
        <taxon>Pseudomonadati</taxon>
        <taxon>Thermodesulfobacteriota</taxon>
        <taxon>Desulfobacteria</taxon>
        <taxon>Desulfobacterales</taxon>
        <taxon>Desulfococcaceae</taxon>
        <taxon>Desulfonema</taxon>
    </lineage>
</organism>
<evidence type="ECO:0000313" key="2">
    <source>
        <dbReference type="EMBL" id="GBC61163.1"/>
    </source>
</evidence>
<sequence>MKAPESDRRGITPPAESRTGPEPAAGDPLQCFESPIRRLAARRTARFGHPPKQSGIFKNSFWMRPDRILCPRIAGI</sequence>
<keyword evidence="3" id="KW-1185">Reference proteome</keyword>
<evidence type="ECO:0000256" key="1">
    <source>
        <dbReference type="SAM" id="MobiDB-lite"/>
    </source>
</evidence>
<dbReference type="Proteomes" id="UP000288096">
    <property type="component" value="Unassembled WGS sequence"/>
</dbReference>
<evidence type="ECO:0000313" key="3">
    <source>
        <dbReference type="Proteomes" id="UP000288096"/>
    </source>
</evidence>
<feature type="region of interest" description="Disordered" evidence="1">
    <location>
        <begin position="1"/>
        <end position="30"/>
    </location>
</feature>
<accession>A0A401FW38</accession>
<feature type="compositionally biased region" description="Basic and acidic residues" evidence="1">
    <location>
        <begin position="1"/>
        <end position="10"/>
    </location>
</feature>
<dbReference type="EMBL" id="BEXT01000001">
    <property type="protein sequence ID" value="GBC61163.1"/>
    <property type="molecule type" value="Genomic_DNA"/>
</dbReference>
<proteinExistence type="predicted"/>
<comment type="caution">
    <text evidence="2">The sequence shown here is derived from an EMBL/GenBank/DDBJ whole genome shotgun (WGS) entry which is preliminary data.</text>
</comment>
<name>A0A401FW38_9BACT</name>
<protein>
    <submittedName>
        <fullName evidence="2">Uncharacterized protein</fullName>
    </submittedName>
</protein>
<dbReference type="AlphaFoldDB" id="A0A401FW38"/>